<dbReference type="EMBL" id="JAUHGV010000050">
    <property type="protein sequence ID" value="MDN4015073.1"/>
    <property type="molecule type" value="Genomic_DNA"/>
</dbReference>
<proteinExistence type="predicted"/>
<evidence type="ECO:0000313" key="2">
    <source>
        <dbReference type="Proteomes" id="UP001225933"/>
    </source>
</evidence>
<accession>A0AAJ1R7D0</accession>
<sequence>MTLTPLFIQHTQKMHRGKNIEYYANSKKAFFDATLYTRQKEDGKWESVQGGFLFNNVEEVGQKAINELTARELGVDFNDYSNLYYIHAISATLNNDLVTYLIDLGDNVFIIKAKEVILIDEDIYVS</sequence>
<gene>
    <name evidence="1" type="ORF">QX233_21720</name>
</gene>
<protein>
    <submittedName>
        <fullName evidence="1">Uncharacterized protein</fullName>
    </submittedName>
</protein>
<dbReference type="RefSeq" id="WP_214590325.1">
    <property type="nucleotide sequence ID" value="NZ_JAUHGV010000050.1"/>
</dbReference>
<evidence type="ECO:0000313" key="1">
    <source>
        <dbReference type="EMBL" id="MDN4015073.1"/>
    </source>
</evidence>
<reference evidence="1" key="1">
    <citation type="submission" date="2023-06" db="EMBL/GenBank/DDBJ databases">
        <title>Two Chryseobacterium gambrini strains from China.</title>
        <authorList>
            <person name="Zeng J."/>
            <person name="Wu Y."/>
        </authorList>
    </citation>
    <scope>NUCLEOTIDE SEQUENCE</scope>
    <source>
        <strain evidence="1">SQ219</strain>
    </source>
</reference>
<name>A0AAJ1R7D0_9FLAO</name>
<dbReference type="AlphaFoldDB" id="A0AAJ1R7D0"/>
<comment type="caution">
    <text evidence="1">The sequence shown here is derived from an EMBL/GenBank/DDBJ whole genome shotgun (WGS) entry which is preliminary data.</text>
</comment>
<dbReference type="Proteomes" id="UP001225933">
    <property type="component" value="Unassembled WGS sequence"/>
</dbReference>
<organism evidence="1 2">
    <name type="scientific">Chryseobacterium gambrini</name>
    <dbReference type="NCBI Taxonomy" id="373672"/>
    <lineage>
        <taxon>Bacteria</taxon>
        <taxon>Pseudomonadati</taxon>
        <taxon>Bacteroidota</taxon>
        <taxon>Flavobacteriia</taxon>
        <taxon>Flavobacteriales</taxon>
        <taxon>Weeksellaceae</taxon>
        <taxon>Chryseobacterium group</taxon>
        <taxon>Chryseobacterium</taxon>
    </lineage>
</organism>